<evidence type="ECO:0000256" key="10">
    <source>
        <dbReference type="ARBA" id="ARBA00023004"/>
    </source>
</evidence>
<keyword evidence="8" id="KW-0492">Microsome</keyword>
<dbReference type="InterPro" id="IPR008067">
    <property type="entry name" value="Cyt_P450_E_grp-I_CYP2A-like"/>
</dbReference>
<dbReference type="PANTHER" id="PTHR24300:SF394">
    <property type="entry name" value="CYTOCHROME P450 2H2"/>
    <property type="match status" value="1"/>
</dbReference>
<comment type="subcellular location">
    <subcellularLocation>
        <location evidence="3">Endoplasmic reticulum membrane</location>
        <topology evidence="3">Peripheral membrane protein</topology>
    </subcellularLocation>
    <subcellularLocation>
        <location evidence="2">Microsome membrane</location>
        <topology evidence="2">Peripheral membrane protein</topology>
    </subcellularLocation>
</comment>
<keyword evidence="11" id="KW-0503">Monooxygenase</keyword>
<dbReference type="GO" id="GO:0006805">
    <property type="term" value="P:xenobiotic metabolic process"/>
    <property type="evidence" value="ECO:0007669"/>
    <property type="project" value="TreeGrafter"/>
</dbReference>
<keyword evidence="14" id="KW-1133">Transmembrane helix</keyword>
<gene>
    <name evidence="15" type="ORF">PECUL_23A003027</name>
</gene>
<evidence type="ECO:0000256" key="3">
    <source>
        <dbReference type="ARBA" id="ARBA00004406"/>
    </source>
</evidence>
<evidence type="ECO:0000256" key="8">
    <source>
        <dbReference type="ARBA" id="ARBA00022848"/>
    </source>
</evidence>
<dbReference type="GO" id="GO:0019373">
    <property type="term" value="P:epoxygenase P450 pathway"/>
    <property type="evidence" value="ECO:0007669"/>
    <property type="project" value="TreeGrafter"/>
</dbReference>
<organism evidence="15 16">
    <name type="scientific">Pelobates cultripes</name>
    <name type="common">Western spadefoot toad</name>
    <dbReference type="NCBI Taxonomy" id="61616"/>
    <lineage>
        <taxon>Eukaryota</taxon>
        <taxon>Metazoa</taxon>
        <taxon>Chordata</taxon>
        <taxon>Craniata</taxon>
        <taxon>Vertebrata</taxon>
        <taxon>Euteleostomi</taxon>
        <taxon>Amphibia</taxon>
        <taxon>Batrachia</taxon>
        <taxon>Anura</taxon>
        <taxon>Pelobatoidea</taxon>
        <taxon>Pelobatidae</taxon>
        <taxon>Pelobates</taxon>
    </lineage>
</organism>
<evidence type="ECO:0000256" key="2">
    <source>
        <dbReference type="ARBA" id="ARBA00004174"/>
    </source>
</evidence>
<evidence type="ECO:0000256" key="13">
    <source>
        <dbReference type="PIRSR" id="PIRSR602401-1"/>
    </source>
</evidence>
<dbReference type="Gene3D" id="1.10.630.10">
    <property type="entry name" value="Cytochrome P450"/>
    <property type="match status" value="3"/>
</dbReference>
<keyword evidence="10 13" id="KW-0408">Iron</keyword>
<dbReference type="PRINTS" id="PR00385">
    <property type="entry name" value="P450"/>
</dbReference>
<keyword evidence="12 14" id="KW-0472">Membrane</keyword>
<evidence type="ECO:0000256" key="14">
    <source>
        <dbReference type="SAM" id="Phobius"/>
    </source>
</evidence>
<dbReference type="GO" id="GO:0020037">
    <property type="term" value="F:heme binding"/>
    <property type="evidence" value="ECO:0007669"/>
    <property type="project" value="InterPro"/>
</dbReference>
<keyword evidence="9" id="KW-0560">Oxidoreductase</keyword>
<dbReference type="PANTHER" id="PTHR24300">
    <property type="entry name" value="CYTOCHROME P450 508A4-RELATED"/>
    <property type="match status" value="1"/>
</dbReference>
<dbReference type="PRINTS" id="PR01684">
    <property type="entry name" value="EP450ICYP2A"/>
</dbReference>
<comment type="similarity">
    <text evidence="4">Belongs to the cytochrome P450 family.</text>
</comment>
<evidence type="ECO:0000256" key="4">
    <source>
        <dbReference type="ARBA" id="ARBA00010617"/>
    </source>
</evidence>
<keyword evidence="5 13" id="KW-0349">Heme</keyword>
<sequence length="729" mass="83797">MELGLTGILLLVTCVTLLIYLITWRGEKKPENALPGPKPLPLLGNIMDLDMREIPRDLVKMSKIYGPVYALSLAGQYSVVFTGYDTVKEALVDHSDAFSDRGNLGLIELLFKNYVSNGERWRVIRRFSLSTMRNFGMGRRSIEERIQEEARSLTEEFRKYNDTPFDPLRLLGQAVSNIICSIVFGERFDYEDKDFKNLLQCFRDLFTQMNSTSGQFLQVFPNILKHIPGPHQNIFNNFNKLKQFVMDKAKSHHQTLDPNCPRDFIDSFLIKMEEEKNNPNTEFHNENLWGTMLDLFVAGTETTSTTLRYGFLILLKYPEIQEKVQKEIDSVIGQERSPSVEDRTKMPYTDAVVHEIQRFADIVPTGLVHASSKDTTFRGYHIPKGALLFPVLTSVLKDSKYFKNPHEFDPGHFLDENGCFRKNEAFMPFSAGKRACVGEALARMELFLFLTTILQMFTLKPTLDKKDFEITPEPKSNGAKPRTYMIHQCIPLILPSHRHMSKIYGPVYTLSLAGQNAVVFTGYDAVKEALVDHSDVFSDRGNMGLIELLFKNYDKIYQEIDQIIGHDRIPNLKDRANMPYTEATINEIQRFCDLVPFNVPHQTTKNTEFRGYLLPKGTEVYPLLYTVHRDSTKFATPYKFNPNHFLDENGKFKKNDALMAFSAGKRICPGESLGRMELFLFFTTILQNFKLTSETQFTDADLIPKLRGFLNAPIHYKLSFIQRSFKFTP</sequence>
<evidence type="ECO:0000256" key="6">
    <source>
        <dbReference type="ARBA" id="ARBA00022723"/>
    </source>
</evidence>
<accession>A0AAD1SX49</accession>
<evidence type="ECO:0000256" key="5">
    <source>
        <dbReference type="ARBA" id="ARBA00022617"/>
    </source>
</evidence>
<dbReference type="AlphaFoldDB" id="A0AAD1SX49"/>
<dbReference type="GO" id="GO:0005789">
    <property type="term" value="C:endoplasmic reticulum membrane"/>
    <property type="evidence" value="ECO:0007669"/>
    <property type="project" value="UniProtKB-SubCell"/>
</dbReference>
<dbReference type="FunFam" id="1.10.630.10:FF:000001">
    <property type="entry name" value="Cytochrome P450, family 2"/>
    <property type="match status" value="1"/>
</dbReference>
<dbReference type="EMBL" id="OW240920">
    <property type="protein sequence ID" value="CAH2314097.1"/>
    <property type="molecule type" value="Genomic_DNA"/>
</dbReference>
<dbReference type="SUPFAM" id="SSF48264">
    <property type="entry name" value="Cytochrome P450"/>
    <property type="match status" value="3"/>
</dbReference>
<dbReference type="InterPro" id="IPR017972">
    <property type="entry name" value="Cyt_P450_CS"/>
</dbReference>
<evidence type="ECO:0000256" key="12">
    <source>
        <dbReference type="ARBA" id="ARBA00023136"/>
    </source>
</evidence>
<evidence type="ECO:0000256" key="11">
    <source>
        <dbReference type="ARBA" id="ARBA00023033"/>
    </source>
</evidence>
<dbReference type="Pfam" id="PF00067">
    <property type="entry name" value="p450"/>
    <property type="match status" value="3"/>
</dbReference>
<evidence type="ECO:0000313" key="15">
    <source>
        <dbReference type="EMBL" id="CAH2314097.1"/>
    </source>
</evidence>
<dbReference type="GO" id="GO:0005506">
    <property type="term" value="F:iron ion binding"/>
    <property type="evidence" value="ECO:0007669"/>
    <property type="project" value="InterPro"/>
</dbReference>
<comment type="cofactor">
    <cofactor evidence="1 13">
        <name>heme</name>
        <dbReference type="ChEBI" id="CHEBI:30413"/>
    </cofactor>
</comment>
<name>A0AAD1SX49_PELCU</name>
<keyword evidence="16" id="KW-1185">Reference proteome</keyword>
<keyword evidence="6 13" id="KW-0479">Metal-binding</keyword>
<keyword evidence="7" id="KW-0256">Endoplasmic reticulum</keyword>
<dbReference type="InterPro" id="IPR002401">
    <property type="entry name" value="Cyt_P450_E_grp-I"/>
</dbReference>
<dbReference type="PRINTS" id="PR00463">
    <property type="entry name" value="EP450I"/>
</dbReference>
<feature type="transmembrane region" description="Helical" evidence="14">
    <location>
        <begin position="6"/>
        <end position="24"/>
    </location>
</feature>
<proteinExistence type="inferred from homology"/>
<reference evidence="15" key="1">
    <citation type="submission" date="2022-03" db="EMBL/GenBank/DDBJ databases">
        <authorList>
            <person name="Alioto T."/>
            <person name="Alioto T."/>
            <person name="Gomez Garrido J."/>
        </authorList>
    </citation>
    <scope>NUCLEOTIDE SEQUENCE</scope>
</reference>
<evidence type="ECO:0000256" key="9">
    <source>
        <dbReference type="ARBA" id="ARBA00023002"/>
    </source>
</evidence>
<dbReference type="InterPro" id="IPR036396">
    <property type="entry name" value="Cyt_P450_sf"/>
</dbReference>
<feature type="binding site" description="axial binding residue" evidence="13">
    <location>
        <position position="436"/>
    </location>
    <ligand>
        <name>heme</name>
        <dbReference type="ChEBI" id="CHEBI:30413"/>
    </ligand>
    <ligandPart>
        <name>Fe</name>
        <dbReference type="ChEBI" id="CHEBI:18248"/>
    </ligandPart>
</feature>
<evidence type="ECO:0000313" key="16">
    <source>
        <dbReference type="Proteomes" id="UP001295444"/>
    </source>
</evidence>
<keyword evidence="14" id="KW-0812">Transmembrane</keyword>
<dbReference type="InterPro" id="IPR050182">
    <property type="entry name" value="Cytochrome_P450_fam2"/>
</dbReference>
<dbReference type="Proteomes" id="UP001295444">
    <property type="component" value="Chromosome 09"/>
</dbReference>
<protein>
    <submittedName>
        <fullName evidence="15">Cytochrome P450 2H2-like</fullName>
    </submittedName>
</protein>
<dbReference type="FunFam" id="1.10.630.10:FF:000238">
    <property type="entry name" value="Cytochrome P450 2A6"/>
    <property type="match status" value="1"/>
</dbReference>
<evidence type="ECO:0000256" key="7">
    <source>
        <dbReference type="ARBA" id="ARBA00022824"/>
    </source>
</evidence>
<dbReference type="GO" id="GO:0008392">
    <property type="term" value="F:arachidonate epoxygenase activity"/>
    <property type="evidence" value="ECO:0007669"/>
    <property type="project" value="TreeGrafter"/>
</dbReference>
<evidence type="ECO:0000256" key="1">
    <source>
        <dbReference type="ARBA" id="ARBA00001971"/>
    </source>
</evidence>
<dbReference type="GO" id="GO:0016712">
    <property type="term" value="F:oxidoreductase activity, acting on paired donors, with incorporation or reduction of molecular oxygen, reduced flavin or flavoprotein as one donor, and incorporation of one atom of oxygen"/>
    <property type="evidence" value="ECO:0007669"/>
    <property type="project" value="InterPro"/>
</dbReference>
<dbReference type="InterPro" id="IPR001128">
    <property type="entry name" value="Cyt_P450"/>
</dbReference>
<dbReference type="PROSITE" id="PS00086">
    <property type="entry name" value="CYTOCHROME_P450"/>
    <property type="match status" value="2"/>
</dbReference>